<feature type="compositionally biased region" description="Low complexity" evidence="1">
    <location>
        <begin position="31"/>
        <end position="41"/>
    </location>
</feature>
<keyword evidence="2" id="KW-0472">Membrane</keyword>
<reference evidence="4" key="2">
    <citation type="submission" date="2018-05" db="EMBL/GenBank/DDBJ databases">
        <title>OmerRS3 (Oryza meridionalis Reference Sequence Version 3).</title>
        <authorList>
            <person name="Zhang J."/>
            <person name="Kudrna D."/>
            <person name="Lee S."/>
            <person name="Talag J."/>
            <person name="Welchert J."/>
            <person name="Wing R.A."/>
        </authorList>
    </citation>
    <scope>NUCLEOTIDE SEQUENCE [LARGE SCALE GENOMIC DNA]</scope>
    <source>
        <strain evidence="4">cv. OR44</strain>
    </source>
</reference>
<dbReference type="Proteomes" id="UP000008021">
    <property type="component" value="Chromosome 11"/>
</dbReference>
<dbReference type="AlphaFoldDB" id="A0A0E0F3N7"/>
<keyword evidence="2" id="KW-1133">Transmembrane helix</keyword>
<organism evidence="4">
    <name type="scientific">Oryza meridionalis</name>
    <dbReference type="NCBI Taxonomy" id="40149"/>
    <lineage>
        <taxon>Eukaryota</taxon>
        <taxon>Viridiplantae</taxon>
        <taxon>Streptophyta</taxon>
        <taxon>Embryophyta</taxon>
        <taxon>Tracheophyta</taxon>
        <taxon>Spermatophyta</taxon>
        <taxon>Magnoliopsida</taxon>
        <taxon>Liliopsida</taxon>
        <taxon>Poales</taxon>
        <taxon>Poaceae</taxon>
        <taxon>BOP clade</taxon>
        <taxon>Oryzoideae</taxon>
        <taxon>Oryzeae</taxon>
        <taxon>Oryzinae</taxon>
        <taxon>Oryza</taxon>
    </lineage>
</organism>
<feature type="signal peptide" evidence="3">
    <location>
        <begin position="1"/>
        <end position="22"/>
    </location>
</feature>
<accession>A0A0E0F3N7</accession>
<feature type="chain" id="PRO_5002359086" evidence="3">
    <location>
        <begin position="23"/>
        <end position="140"/>
    </location>
</feature>
<keyword evidence="3" id="KW-0732">Signal</keyword>
<keyword evidence="2" id="KW-0812">Transmembrane</keyword>
<dbReference type="HOGENOM" id="CLU_1858270_0_0_1"/>
<evidence type="ECO:0000313" key="4">
    <source>
        <dbReference type="EnsemblPlants" id="OMERI11G05700.1"/>
    </source>
</evidence>
<protein>
    <submittedName>
        <fullName evidence="4">Uncharacterized protein</fullName>
    </submittedName>
</protein>
<dbReference type="Gramene" id="OMERI11G05700.1">
    <property type="protein sequence ID" value="OMERI11G05700.1"/>
    <property type="gene ID" value="OMERI11G05700"/>
</dbReference>
<feature type="transmembrane region" description="Helical" evidence="2">
    <location>
        <begin position="120"/>
        <end position="138"/>
    </location>
</feature>
<feature type="region of interest" description="Disordered" evidence="1">
    <location>
        <begin position="27"/>
        <end position="46"/>
    </location>
</feature>
<evidence type="ECO:0000256" key="3">
    <source>
        <dbReference type="SAM" id="SignalP"/>
    </source>
</evidence>
<evidence type="ECO:0000256" key="2">
    <source>
        <dbReference type="SAM" id="Phobius"/>
    </source>
</evidence>
<name>A0A0E0F3N7_9ORYZ</name>
<keyword evidence="5" id="KW-1185">Reference proteome</keyword>
<feature type="compositionally biased region" description="Low complexity" evidence="1">
    <location>
        <begin position="63"/>
        <end position="77"/>
    </location>
</feature>
<evidence type="ECO:0000313" key="5">
    <source>
        <dbReference type="Proteomes" id="UP000008021"/>
    </source>
</evidence>
<evidence type="ECO:0000256" key="1">
    <source>
        <dbReference type="SAM" id="MobiDB-lite"/>
    </source>
</evidence>
<proteinExistence type="predicted"/>
<reference evidence="4" key="1">
    <citation type="submission" date="2015-04" db="UniProtKB">
        <authorList>
            <consortium name="EnsemblPlants"/>
        </authorList>
    </citation>
    <scope>IDENTIFICATION</scope>
</reference>
<dbReference type="EnsemblPlants" id="OMERI11G05700.1">
    <property type="protein sequence ID" value="OMERI11G05700.1"/>
    <property type="gene ID" value="OMERI11G05700"/>
</dbReference>
<feature type="region of interest" description="Disordered" evidence="1">
    <location>
        <begin position="51"/>
        <end position="110"/>
    </location>
</feature>
<sequence>MELRFLLLVLVLLAPLLPGTTGDQQHAHLPATAAGGNTTTAPSRDPLRIVVRASGSGTGGGASPSATAAAAAGDDASTPPPPQLSRPNRDLPTVPSPLDHEPVPTPPSPDFFPDSALRTIPANAIAMSAILLLLLIAATH</sequence>